<dbReference type="InterPro" id="IPR049053">
    <property type="entry name" value="AFCA-like_C"/>
</dbReference>
<keyword evidence="3" id="KW-0378">Hydrolase</keyword>
<dbReference type="PANTHER" id="PTHR31084:SF0">
    <property type="entry name" value="ALPHA-L-FUCOSIDASE 2"/>
    <property type="match status" value="1"/>
</dbReference>
<evidence type="ECO:0000259" key="2">
    <source>
        <dbReference type="Pfam" id="PF21307"/>
    </source>
</evidence>
<dbReference type="InterPro" id="IPR013780">
    <property type="entry name" value="Glyco_hydro_b"/>
</dbReference>
<dbReference type="EMBL" id="JAGFBM010000003">
    <property type="protein sequence ID" value="MBO3084520.1"/>
    <property type="molecule type" value="Genomic_DNA"/>
</dbReference>
<dbReference type="Pfam" id="PF21307">
    <property type="entry name" value="Glyco_hydro_95_C"/>
    <property type="match status" value="1"/>
</dbReference>
<accession>A0ABS3SFI7</accession>
<proteinExistence type="predicted"/>
<feature type="domain" description="Glycosyl hydrolase family 95 N-terminal" evidence="1">
    <location>
        <begin position="2"/>
        <end position="44"/>
    </location>
</feature>
<dbReference type="Pfam" id="PF14498">
    <property type="entry name" value="Glyco_hyd_65N_2"/>
    <property type="match status" value="1"/>
</dbReference>
<keyword evidence="4" id="KW-1185">Reference proteome</keyword>
<evidence type="ECO:0000313" key="3">
    <source>
        <dbReference type="EMBL" id="MBO3084520.1"/>
    </source>
</evidence>
<dbReference type="Gene3D" id="2.60.40.1180">
    <property type="entry name" value="Golgi alpha-mannosidase II"/>
    <property type="match status" value="1"/>
</dbReference>
<evidence type="ECO:0000259" key="1">
    <source>
        <dbReference type="Pfam" id="PF14498"/>
    </source>
</evidence>
<reference evidence="3 4" key="1">
    <citation type="submission" date="2021-03" db="EMBL/GenBank/DDBJ databases">
        <title>novel species in genus Cellulomonas.</title>
        <authorList>
            <person name="Zhang G."/>
        </authorList>
    </citation>
    <scope>NUCLEOTIDE SEQUENCE [LARGE SCALE GENOMIC DNA]</scope>
    <source>
        <strain evidence="4">zg-ZUI188</strain>
    </source>
</reference>
<dbReference type="InterPro" id="IPR027414">
    <property type="entry name" value="GH95_N_dom"/>
</dbReference>
<dbReference type="Gene3D" id="2.70.98.50">
    <property type="entry name" value="putative glycoside hydrolase family protein from bacillus halodurans"/>
    <property type="match status" value="1"/>
</dbReference>
<feature type="domain" description="Alpha fucosidase A-like C-terminal" evidence="2">
    <location>
        <begin position="68"/>
        <end position="123"/>
    </location>
</feature>
<protein>
    <submittedName>
        <fullName evidence="3">Glycoside hydrolase N-terminal domain-containing protein</fullName>
    </submittedName>
</protein>
<name>A0ABS3SFI7_9CELL</name>
<dbReference type="PANTHER" id="PTHR31084">
    <property type="entry name" value="ALPHA-L-FUCOSIDASE 2"/>
    <property type="match status" value="1"/>
</dbReference>
<dbReference type="Proteomes" id="UP000678317">
    <property type="component" value="Unassembled WGS sequence"/>
</dbReference>
<gene>
    <name evidence="3" type="ORF">J4035_07700</name>
</gene>
<comment type="caution">
    <text evidence="3">The sequence shown here is derived from an EMBL/GenBank/DDBJ whole genome shotgun (WGS) entry which is preliminary data.</text>
</comment>
<dbReference type="GO" id="GO:0016787">
    <property type="term" value="F:hydrolase activity"/>
    <property type="evidence" value="ECO:0007669"/>
    <property type="project" value="UniProtKB-KW"/>
</dbReference>
<organism evidence="3 4">
    <name type="scientific">Cellulomonas fengjieae</name>
    <dbReference type="NCBI Taxonomy" id="2819978"/>
    <lineage>
        <taxon>Bacteria</taxon>
        <taxon>Bacillati</taxon>
        <taxon>Actinomycetota</taxon>
        <taxon>Actinomycetes</taxon>
        <taxon>Micrococcales</taxon>
        <taxon>Cellulomonadaceae</taxon>
        <taxon>Cellulomonas</taxon>
    </lineage>
</organism>
<sequence>MLGNGELGAAVRGGVGTERLRFHLHTLWPRGPATREDARPPGDVQHRNLHLPSSIASTAAPGAVARRRVAILPALPACRPSGRVRGGRIRGGDSIDVAWPDETLAVVVIHAATTRDVTLGLPGDQAGRVRRTVSLHAGEKAVVAGH</sequence>
<evidence type="ECO:0000313" key="4">
    <source>
        <dbReference type="Proteomes" id="UP000678317"/>
    </source>
</evidence>